<feature type="region of interest" description="Disordered" evidence="1">
    <location>
        <begin position="415"/>
        <end position="483"/>
    </location>
</feature>
<dbReference type="STRING" id="246196.MSMEG_5026"/>
<evidence type="ECO:0000313" key="3">
    <source>
        <dbReference type="EMBL" id="ABK74749.1"/>
    </source>
</evidence>
<feature type="domain" description="HNH nuclease" evidence="2">
    <location>
        <begin position="318"/>
        <end position="369"/>
    </location>
</feature>
<name>A0R288_MYCS2</name>
<proteinExistence type="predicted"/>
<gene>
    <name evidence="3" type="ordered locus">MSMEG_5026</name>
</gene>
<sequence length="483" mass="53986">MGAGILERMFDGTSDAGLIDAIAEAKRQENAATARRLFAIGELDTRRAIDLAECNFWRTDPFEEVCAEVSAALRISRSRANWQVHLARVLRDRIPKVAAVFAQGDIDFRIVTKIATRTELVDPAAMPALDDVLARRCPNWMRLSEPKLEERIDQCILRLDPDGQRVTKRSEDSRYFTVQPADTPGMANAQGYLPAHDAAGFDKRLDAIAATVCPNDPRTPDQRRADALGALGRYRDTLDCQCGREDCTAVAERDAVNNAMIHVLAEQSTLDGGNEPGYLPGFGMLPAHMVREVAKTATTKPVTIPKDKAQSGYRPNAELTEFIRWRDLTCRFPGCDAPAMAADIDHTRPYPQGPTHPSNTKLYCRTHHLIKTFYTGPNGWTDRQLPDGTIEFTAPTGHIYTTEPQGAALFPVLGTPTGELNLPPQQDEPHPNRGVMMPKRRQTREQDRADRINAERRERAELNAEQQRQRQAWLADNYEPPPF</sequence>
<dbReference type="PATRIC" id="fig|246196.19.peg.4901"/>
<organism evidence="3 4">
    <name type="scientific">Mycolicibacterium smegmatis (strain ATCC 700084 / mc(2)155)</name>
    <name type="common">Mycobacterium smegmatis</name>
    <dbReference type="NCBI Taxonomy" id="246196"/>
    <lineage>
        <taxon>Bacteria</taxon>
        <taxon>Bacillati</taxon>
        <taxon>Actinomycetota</taxon>
        <taxon>Actinomycetes</taxon>
        <taxon>Mycobacteriales</taxon>
        <taxon>Mycobacteriaceae</taxon>
        <taxon>Mycolicibacterium</taxon>
    </lineage>
</organism>
<dbReference type="PaxDb" id="246196-MSMEI_4897"/>
<protein>
    <recommendedName>
        <fullName evidence="2">HNH nuclease domain-containing protein</fullName>
    </recommendedName>
</protein>
<feature type="compositionally biased region" description="Low complexity" evidence="1">
    <location>
        <begin position="463"/>
        <end position="472"/>
    </location>
</feature>
<reference evidence="3 4" key="1">
    <citation type="submission" date="2006-10" db="EMBL/GenBank/DDBJ databases">
        <authorList>
            <person name="Fleischmann R.D."/>
            <person name="Dodson R.J."/>
            <person name="Haft D.H."/>
            <person name="Merkel J.S."/>
            <person name="Nelson W.C."/>
            <person name="Fraser C.M."/>
        </authorList>
    </citation>
    <scope>NUCLEOTIDE SEQUENCE [LARGE SCALE GENOMIC DNA]</scope>
    <source>
        <strain evidence="4">ATCC 700084 / mc(2)155</strain>
    </source>
</reference>
<feature type="compositionally biased region" description="Basic and acidic residues" evidence="1">
    <location>
        <begin position="443"/>
        <end position="462"/>
    </location>
</feature>
<accession>A0R288</accession>
<dbReference type="InterPro" id="IPR003870">
    <property type="entry name" value="DUF222"/>
</dbReference>
<dbReference type="AlphaFoldDB" id="A0R288"/>
<dbReference type="SMART" id="SM00507">
    <property type="entry name" value="HNHc"/>
    <property type="match status" value="1"/>
</dbReference>
<evidence type="ECO:0000259" key="2">
    <source>
        <dbReference type="SMART" id="SM00507"/>
    </source>
</evidence>
<dbReference type="DNASU" id="4534150"/>
<dbReference type="KEGG" id="msm:MSMEG_5026"/>
<dbReference type="EMBL" id="CP000480">
    <property type="protein sequence ID" value="ABK74749.1"/>
    <property type="molecule type" value="Genomic_DNA"/>
</dbReference>
<dbReference type="OrthoDB" id="4775237at2"/>
<dbReference type="Pfam" id="PF02720">
    <property type="entry name" value="DUF222"/>
    <property type="match status" value="1"/>
</dbReference>
<keyword evidence="4" id="KW-1185">Reference proteome</keyword>
<dbReference type="Proteomes" id="UP000000757">
    <property type="component" value="Chromosome"/>
</dbReference>
<dbReference type="eggNOG" id="COG1403">
    <property type="taxonomic scope" value="Bacteria"/>
</dbReference>
<evidence type="ECO:0000256" key="1">
    <source>
        <dbReference type="SAM" id="MobiDB-lite"/>
    </source>
</evidence>
<dbReference type="CDD" id="cd00085">
    <property type="entry name" value="HNHc"/>
    <property type="match status" value="1"/>
</dbReference>
<dbReference type="InterPro" id="IPR003615">
    <property type="entry name" value="HNH_nuc"/>
</dbReference>
<evidence type="ECO:0000313" key="4">
    <source>
        <dbReference type="Proteomes" id="UP000000757"/>
    </source>
</evidence>